<evidence type="ECO:0000313" key="5">
    <source>
        <dbReference type="EMBL" id="MBN9671033.1"/>
    </source>
</evidence>
<dbReference type="AlphaFoldDB" id="A0A939EF64"/>
<dbReference type="GO" id="GO:0015833">
    <property type="term" value="P:peptide transport"/>
    <property type="evidence" value="ECO:0007669"/>
    <property type="project" value="TreeGrafter"/>
</dbReference>
<evidence type="ECO:0000313" key="6">
    <source>
        <dbReference type="Proteomes" id="UP000664096"/>
    </source>
</evidence>
<evidence type="ECO:0000256" key="3">
    <source>
        <dbReference type="SAM" id="SignalP"/>
    </source>
</evidence>
<dbReference type="Gene3D" id="3.40.190.10">
    <property type="entry name" value="Periplasmic binding protein-like II"/>
    <property type="match status" value="1"/>
</dbReference>
<dbReference type="InterPro" id="IPR039424">
    <property type="entry name" value="SBP_5"/>
</dbReference>
<dbReference type="Gene3D" id="3.10.105.10">
    <property type="entry name" value="Dipeptide-binding Protein, Domain 3"/>
    <property type="match status" value="1"/>
</dbReference>
<evidence type="ECO:0000256" key="1">
    <source>
        <dbReference type="ARBA" id="ARBA00004418"/>
    </source>
</evidence>
<name>A0A939EF64_9HYPH</name>
<dbReference type="RefSeq" id="WP_207140608.1">
    <property type="nucleotide sequence ID" value="NZ_JAEKJZ010000001.1"/>
</dbReference>
<dbReference type="PANTHER" id="PTHR30290">
    <property type="entry name" value="PERIPLASMIC BINDING COMPONENT OF ABC TRANSPORTER"/>
    <property type="match status" value="1"/>
</dbReference>
<sequence>MTFKSLLLSGAALAVLASPALANCPSVTVADMKGLTADYPQQFELAEFEEKASCALTFNQNPDINGLNGRILGNGALSEVAERLPAEPLVVAPYDKIGTYGGVLTGISKGTESGTSDLLSVRHVNFVRYADDLQTVVPNVAKGWSWNDGYTELTITLREGHKWSDGEPFTAEDVAFWYNDIILNPDVYEKTPGRWLFAGEKVKVEALDPLTVKFTFPVPTPGILNRFATDYGQPFQPKHFLGQFMPKYNENAEALAKEHGFENAAAAVDFYYGGSDWKDVPSPLLKDGDKAAKIGRAVVPTLESHIVVEESSEGRKLVANPYFHMVDTAGNQLPYIPEISEIYIGDKEVQNLKIMNGEVVWKQQAIFLEDFPLLKENEAKGNYTVSFAPTFGENVFFSFNRTHKDPVLAEIFSDVRFNRAMSHAMNRDEINEIVYLGQGTPMQGVPAEQKTVTFITQDMLNKDIAYDVDAAKALLAEMGLKDSDGDGTLERPDGKPLVVRMVYSTQGVPVKMMELVRDYWSAAGVRVDLKEVTSDEYRAAGNNNDLDVTTWKYDGNAGPTISQDVTAFIPPFGDYFNPGTGFEWAAWKESNGAEGTEPPADIKKLWDLSEKFIQVEMGSEESNKLGQEIAQIHVDNLLKIGTVGDIVAPFMYRNDLKNVKPIKAKTYDFYWTYPYRPQQWSLEQ</sequence>
<gene>
    <name evidence="5" type="ORF">JF539_11875</name>
</gene>
<dbReference type="GO" id="GO:1904680">
    <property type="term" value="F:peptide transmembrane transporter activity"/>
    <property type="evidence" value="ECO:0007669"/>
    <property type="project" value="TreeGrafter"/>
</dbReference>
<keyword evidence="3" id="KW-0732">Signal</keyword>
<comment type="subcellular location">
    <subcellularLocation>
        <location evidence="1">Periplasm</location>
    </subcellularLocation>
</comment>
<dbReference type="Pfam" id="PF00496">
    <property type="entry name" value="SBP_bac_5"/>
    <property type="match status" value="1"/>
</dbReference>
<dbReference type="CDD" id="cd08500">
    <property type="entry name" value="PBP2_NikA_DppA_OppA_like_4"/>
    <property type="match status" value="1"/>
</dbReference>
<dbReference type="Proteomes" id="UP000664096">
    <property type="component" value="Unassembled WGS sequence"/>
</dbReference>
<dbReference type="SUPFAM" id="SSF53850">
    <property type="entry name" value="Periplasmic binding protein-like II"/>
    <property type="match status" value="1"/>
</dbReference>
<reference evidence="5" key="1">
    <citation type="submission" date="2020-12" db="EMBL/GenBank/DDBJ databases">
        <title>Oil enriched cultivation method for isolating marine PHA-producing bacteria.</title>
        <authorList>
            <person name="Zheng W."/>
            <person name="Yu S."/>
            <person name="Huang Y."/>
        </authorList>
    </citation>
    <scope>NUCLEOTIDE SEQUENCE</scope>
    <source>
        <strain evidence="5">SY-2-12</strain>
    </source>
</reference>
<dbReference type="PANTHER" id="PTHR30290:SF62">
    <property type="entry name" value="OLIGOPEPTIDE ABC TRANSPORTER, PERIPLASMIC OLIGOPEPTIDE-BINDING PROTEIN"/>
    <property type="match status" value="1"/>
</dbReference>
<feature type="chain" id="PRO_5036911478" evidence="3">
    <location>
        <begin position="23"/>
        <end position="684"/>
    </location>
</feature>
<dbReference type="EMBL" id="JAEKJZ010000001">
    <property type="protein sequence ID" value="MBN9671033.1"/>
    <property type="molecule type" value="Genomic_DNA"/>
</dbReference>
<evidence type="ECO:0000259" key="4">
    <source>
        <dbReference type="Pfam" id="PF00496"/>
    </source>
</evidence>
<comment type="similarity">
    <text evidence="2">Belongs to the bacterial solute-binding protein 5 family.</text>
</comment>
<evidence type="ECO:0000256" key="2">
    <source>
        <dbReference type="ARBA" id="ARBA00005695"/>
    </source>
</evidence>
<feature type="domain" description="Solute-binding protein family 5" evidence="4">
    <location>
        <begin position="135"/>
        <end position="558"/>
    </location>
</feature>
<accession>A0A939EF64</accession>
<comment type="caution">
    <text evidence="5">The sequence shown here is derived from an EMBL/GenBank/DDBJ whole genome shotgun (WGS) entry which is preliminary data.</text>
</comment>
<dbReference type="InterPro" id="IPR000914">
    <property type="entry name" value="SBP_5_dom"/>
</dbReference>
<feature type="signal peptide" evidence="3">
    <location>
        <begin position="1"/>
        <end position="22"/>
    </location>
</feature>
<proteinExistence type="inferred from homology"/>
<organism evidence="5 6">
    <name type="scientific">Roseibium aggregatum</name>
    <dbReference type="NCBI Taxonomy" id="187304"/>
    <lineage>
        <taxon>Bacteria</taxon>
        <taxon>Pseudomonadati</taxon>
        <taxon>Pseudomonadota</taxon>
        <taxon>Alphaproteobacteria</taxon>
        <taxon>Hyphomicrobiales</taxon>
        <taxon>Stappiaceae</taxon>
        <taxon>Roseibium</taxon>
    </lineage>
</organism>
<protein>
    <submittedName>
        <fullName evidence="5">ABC transporter substrate-binding protein</fullName>
    </submittedName>
</protein>